<dbReference type="InParanoid" id="A0A077ZUM5"/>
<name>A0A077ZUM5_STYLE</name>
<organism evidence="1 2">
    <name type="scientific">Stylonychia lemnae</name>
    <name type="common">Ciliate</name>
    <dbReference type="NCBI Taxonomy" id="5949"/>
    <lineage>
        <taxon>Eukaryota</taxon>
        <taxon>Sar</taxon>
        <taxon>Alveolata</taxon>
        <taxon>Ciliophora</taxon>
        <taxon>Intramacronucleata</taxon>
        <taxon>Spirotrichea</taxon>
        <taxon>Stichotrichia</taxon>
        <taxon>Sporadotrichida</taxon>
        <taxon>Oxytrichidae</taxon>
        <taxon>Stylonychinae</taxon>
        <taxon>Stylonychia</taxon>
    </lineage>
</organism>
<dbReference type="AlphaFoldDB" id="A0A077ZUM5"/>
<gene>
    <name evidence="1" type="primary">Contig19756.g20955</name>
    <name evidence="1" type="ORF">STYLEM_2586</name>
</gene>
<dbReference type="EMBL" id="CCKQ01002506">
    <property type="protein sequence ID" value="CDW73603.1"/>
    <property type="molecule type" value="Genomic_DNA"/>
</dbReference>
<evidence type="ECO:0000313" key="2">
    <source>
        <dbReference type="Proteomes" id="UP000039865"/>
    </source>
</evidence>
<keyword evidence="2" id="KW-1185">Reference proteome</keyword>
<reference evidence="1 2" key="1">
    <citation type="submission" date="2014-06" db="EMBL/GenBank/DDBJ databases">
        <authorList>
            <person name="Swart Estienne"/>
        </authorList>
    </citation>
    <scope>NUCLEOTIDE SEQUENCE [LARGE SCALE GENOMIC DNA]</scope>
    <source>
        <strain evidence="1 2">130c</strain>
    </source>
</reference>
<protein>
    <submittedName>
        <fullName evidence="1">Uncharacterized protein</fullName>
    </submittedName>
</protein>
<proteinExistence type="predicted"/>
<evidence type="ECO:0000313" key="1">
    <source>
        <dbReference type="EMBL" id="CDW73603.1"/>
    </source>
</evidence>
<accession>A0A077ZUM5</accession>
<dbReference type="Proteomes" id="UP000039865">
    <property type="component" value="Unassembled WGS sequence"/>
</dbReference>
<sequence length="198" mass="23467">MAIALQQDLLFSNWFYLNPKTIDFEIDSVLWRNQVEEKYFNFKLENINDLDTKERLKDVEYYNNKGSQFTMKQYKLSLNKKVKLLADKQLQSQQIDHSTNDFSMLSNNPIDKSDIKDNQTEETFKGRLLLKEIAMFSYAQQPQTLPILFMFTILKLSIPFLLRLKDYGTILGFDNWDNLLCTLGQFSDYAYWIMVGNF</sequence>